<comment type="caution">
    <text evidence="2">The sequence shown here is derived from an EMBL/GenBank/DDBJ whole genome shotgun (WGS) entry which is preliminary data.</text>
</comment>
<evidence type="ECO:0000313" key="3">
    <source>
        <dbReference type="Proteomes" id="UP001419268"/>
    </source>
</evidence>
<dbReference type="AlphaFoldDB" id="A0AAP0E8Z9"/>
<sequence>MTEAREPLPVCLPCCLPELWILFVPSTAVDRSAPTLMCTLSVSNSVLKQFGVEFVAEHVPSSTFSTSPCPTVETPLSSLLKRLKKNEAVTVIGSGAPYSVANGVQSEIANKTSGSPATFNSNALSSISSDRQADWVCPPADLDLEWPPRISSDVPSQIGDFEKQKQSPVGTSAVGSDDFN</sequence>
<gene>
    <name evidence="2" type="ORF">Scep_027948</name>
</gene>
<evidence type="ECO:0000256" key="1">
    <source>
        <dbReference type="SAM" id="MobiDB-lite"/>
    </source>
</evidence>
<reference evidence="2 3" key="1">
    <citation type="submission" date="2024-01" db="EMBL/GenBank/DDBJ databases">
        <title>Genome assemblies of Stephania.</title>
        <authorList>
            <person name="Yang L."/>
        </authorList>
    </citation>
    <scope>NUCLEOTIDE SEQUENCE [LARGE SCALE GENOMIC DNA]</scope>
    <source>
        <strain evidence="2">JXDWG</strain>
        <tissue evidence="2">Leaf</tissue>
    </source>
</reference>
<organism evidence="2 3">
    <name type="scientific">Stephania cephalantha</name>
    <dbReference type="NCBI Taxonomy" id="152367"/>
    <lineage>
        <taxon>Eukaryota</taxon>
        <taxon>Viridiplantae</taxon>
        <taxon>Streptophyta</taxon>
        <taxon>Embryophyta</taxon>
        <taxon>Tracheophyta</taxon>
        <taxon>Spermatophyta</taxon>
        <taxon>Magnoliopsida</taxon>
        <taxon>Ranunculales</taxon>
        <taxon>Menispermaceae</taxon>
        <taxon>Menispermoideae</taxon>
        <taxon>Cissampelideae</taxon>
        <taxon>Stephania</taxon>
    </lineage>
</organism>
<accession>A0AAP0E8Z9</accession>
<dbReference type="EMBL" id="JBBNAG010000012">
    <property type="protein sequence ID" value="KAK9088866.1"/>
    <property type="molecule type" value="Genomic_DNA"/>
</dbReference>
<name>A0AAP0E8Z9_9MAGN</name>
<feature type="region of interest" description="Disordered" evidence="1">
    <location>
        <begin position="146"/>
        <end position="180"/>
    </location>
</feature>
<evidence type="ECO:0000313" key="2">
    <source>
        <dbReference type="EMBL" id="KAK9088866.1"/>
    </source>
</evidence>
<keyword evidence="3" id="KW-1185">Reference proteome</keyword>
<protein>
    <submittedName>
        <fullName evidence="2">Uncharacterized protein</fullName>
    </submittedName>
</protein>
<dbReference type="Proteomes" id="UP001419268">
    <property type="component" value="Unassembled WGS sequence"/>
</dbReference>
<proteinExistence type="predicted"/>